<dbReference type="Pfam" id="PF12776">
    <property type="entry name" value="Myb_DNA-bind_3"/>
    <property type="match status" value="1"/>
</dbReference>
<proteinExistence type="predicted"/>
<dbReference type="PANTHER" id="PTHR46929">
    <property type="entry name" value="EXPRESSED PROTEIN"/>
    <property type="match status" value="1"/>
</dbReference>
<sequence length="281" mass="30927">MLKKDYDSYTAIKNNSGFGWDDIQGVLTAPDSIWNAYLKAHPEAEKFRLWGLIYYDILHELCVNLSIMGEYALTSNLCFRPRLPSQSNKASDSQTQASISAVVQLAVTANVSEKEEQTLCTGSEGIEGRDSEQEEGENEPSQEDENSSGQGGATVSIPVVSRSGGRKRGIGDAWDIGRGEEEEGEKATIPVVKKTQCTHTMTGQAIAQALDRIGATAQTIQHSKMELAVEKLQQDYRSILSVDELVKAFVVIENEVKASIFIALQQGEAWDKWLRQAVNQL</sequence>
<protein>
    <recommendedName>
        <fullName evidence="2">Myb/SANT-like domain-containing protein</fullName>
    </recommendedName>
</protein>
<name>A0A3N4JIF1_9PEZI</name>
<dbReference type="Proteomes" id="UP000276215">
    <property type="component" value="Unassembled WGS sequence"/>
</dbReference>
<reference evidence="3 4" key="1">
    <citation type="journal article" date="2018" name="Nat. Ecol. Evol.">
        <title>Pezizomycetes genomes reveal the molecular basis of ectomycorrhizal truffle lifestyle.</title>
        <authorList>
            <person name="Murat C."/>
            <person name="Payen T."/>
            <person name="Noel B."/>
            <person name="Kuo A."/>
            <person name="Morin E."/>
            <person name="Chen J."/>
            <person name="Kohler A."/>
            <person name="Krizsan K."/>
            <person name="Balestrini R."/>
            <person name="Da Silva C."/>
            <person name="Montanini B."/>
            <person name="Hainaut M."/>
            <person name="Levati E."/>
            <person name="Barry K.W."/>
            <person name="Belfiori B."/>
            <person name="Cichocki N."/>
            <person name="Clum A."/>
            <person name="Dockter R.B."/>
            <person name="Fauchery L."/>
            <person name="Guy J."/>
            <person name="Iotti M."/>
            <person name="Le Tacon F."/>
            <person name="Lindquist E.A."/>
            <person name="Lipzen A."/>
            <person name="Malagnac F."/>
            <person name="Mello A."/>
            <person name="Molinier V."/>
            <person name="Miyauchi S."/>
            <person name="Poulain J."/>
            <person name="Riccioni C."/>
            <person name="Rubini A."/>
            <person name="Sitrit Y."/>
            <person name="Splivallo R."/>
            <person name="Traeger S."/>
            <person name="Wang M."/>
            <person name="Zifcakova L."/>
            <person name="Wipf D."/>
            <person name="Zambonelli A."/>
            <person name="Paolocci F."/>
            <person name="Nowrousian M."/>
            <person name="Ottonello S."/>
            <person name="Baldrian P."/>
            <person name="Spatafora J.W."/>
            <person name="Henrissat B."/>
            <person name="Nagy L.G."/>
            <person name="Aury J.M."/>
            <person name="Wincker P."/>
            <person name="Grigoriev I.V."/>
            <person name="Bonfante P."/>
            <person name="Martin F.M."/>
        </authorList>
    </citation>
    <scope>NUCLEOTIDE SEQUENCE [LARGE SCALE GENOMIC DNA]</scope>
    <source>
        <strain evidence="3 4">120613-1</strain>
    </source>
</reference>
<organism evidence="3 4">
    <name type="scientific">Choiromyces venosus 120613-1</name>
    <dbReference type="NCBI Taxonomy" id="1336337"/>
    <lineage>
        <taxon>Eukaryota</taxon>
        <taxon>Fungi</taxon>
        <taxon>Dikarya</taxon>
        <taxon>Ascomycota</taxon>
        <taxon>Pezizomycotina</taxon>
        <taxon>Pezizomycetes</taxon>
        <taxon>Pezizales</taxon>
        <taxon>Tuberaceae</taxon>
        <taxon>Choiromyces</taxon>
    </lineage>
</organism>
<keyword evidence="4" id="KW-1185">Reference proteome</keyword>
<dbReference type="AlphaFoldDB" id="A0A3N4JIF1"/>
<dbReference type="STRING" id="1336337.A0A3N4JIF1"/>
<dbReference type="EMBL" id="ML120399">
    <property type="protein sequence ID" value="RPA97993.1"/>
    <property type="molecule type" value="Genomic_DNA"/>
</dbReference>
<feature type="compositionally biased region" description="Acidic residues" evidence="1">
    <location>
        <begin position="132"/>
        <end position="146"/>
    </location>
</feature>
<feature type="domain" description="Myb/SANT-like" evidence="2">
    <location>
        <begin position="2"/>
        <end position="37"/>
    </location>
</feature>
<evidence type="ECO:0000256" key="1">
    <source>
        <dbReference type="SAM" id="MobiDB-lite"/>
    </source>
</evidence>
<feature type="region of interest" description="Disordered" evidence="1">
    <location>
        <begin position="114"/>
        <end position="173"/>
    </location>
</feature>
<evidence type="ECO:0000313" key="4">
    <source>
        <dbReference type="Proteomes" id="UP000276215"/>
    </source>
</evidence>
<gene>
    <name evidence="3" type="ORF">L873DRAFT_1790532</name>
</gene>
<accession>A0A3N4JIF1</accession>
<dbReference type="PANTHER" id="PTHR46929:SF3">
    <property type="entry name" value="MYB_SANT-LIKE DOMAIN-CONTAINING PROTEIN"/>
    <property type="match status" value="1"/>
</dbReference>
<dbReference type="InterPro" id="IPR024752">
    <property type="entry name" value="Myb/SANT-like_dom"/>
</dbReference>
<dbReference type="OrthoDB" id="5346818at2759"/>
<evidence type="ECO:0000313" key="3">
    <source>
        <dbReference type="EMBL" id="RPA97993.1"/>
    </source>
</evidence>
<evidence type="ECO:0000259" key="2">
    <source>
        <dbReference type="Pfam" id="PF12776"/>
    </source>
</evidence>